<dbReference type="Proteomes" id="UP000646946">
    <property type="component" value="Unassembled WGS sequence"/>
</dbReference>
<dbReference type="GO" id="GO:0004017">
    <property type="term" value="F:AMP kinase activity"/>
    <property type="evidence" value="ECO:0007669"/>
    <property type="project" value="UniProtKB-UniRule"/>
</dbReference>
<dbReference type="EMBL" id="DVAB01000024">
    <property type="protein sequence ID" value="HIK00505.1"/>
    <property type="molecule type" value="Genomic_DNA"/>
</dbReference>
<dbReference type="Gene3D" id="3.40.50.300">
    <property type="entry name" value="P-loop containing nucleotide triphosphate hydrolases"/>
    <property type="match status" value="1"/>
</dbReference>
<accession>A0A832UVJ8</accession>
<dbReference type="NCBIfam" id="NF003122">
    <property type="entry name" value="PRK04040.1"/>
    <property type="match status" value="1"/>
</dbReference>
<keyword evidence="10 12" id="KW-0067">ATP-binding</keyword>
<keyword evidence="8 12" id="KW-0547">Nucleotide-binding</keyword>
<dbReference type="InterPro" id="IPR023477">
    <property type="entry name" value="Adenylate_kinase_AdkA"/>
</dbReference>
<dbReference type="HAMAP" id="MF_00234">
    <property type="entry name" value="Adenylate_kinase_AdkA"/>
    <property type="match status" value="1"/>
</dbReference>
<organism evidence="13 14">
    <name type="scientific">Candidatus Naiadarchaeum limnaeum</name>
    <dbReference type="NCBI Taxonomy" id="2756139"/>
    <lineage>
        <taxon>Archaea</taxon>
        <taxon>Candidatus Undinarchaeota</taxon>
        <taxon>Candidatus Undinarchaeia</taxon>
        <taxon>Candidatus Naiadarchaeales</taxon>
        <taxon>Candidatus Naiadarchaeaceae</taxon>
        <taxon>Candidatus Naiadarchaeum</taxon>
    </lineage>
</organism>
<evidence type="ECO:0000256" key="12">
    <source>
        <dbReference type="HAMAP-Rule" id="MF_00234"/>
    </source>
</evidence>
<evidence type="ECO:0000313" key="14">
    <source>
        <dbReference type="Proteomes" id="UP000646946"/>
    </source>
</evidence>
<protein>
    <recommendedName>
        <fullName evidence="5 12">Adenylate kinase</fullName>
        <shortName evidence="12">AK</shortName>
        <ecNumber evidence="4 12">2.7.4.3</ecNumber>
    </recommendedName>
    <alternativeName>
        <fullName evidence="11 12">ATP-AMP transphosphorylase</fullName>
    </alternativeName>
</protein>
<evidence type="ECO:0000256" key="8">
    <source>
        <dbReference type="ARBA" id="ARBA00022741"/>
    </source>
</evidence>
<evidence type="ECO:0000256" key="3">
    <source>
        <dbReference type="ARBA" id="ARBA00007088"/>
    </source>
</evidence>
<dbReference type="GO" id="GO:0005524">
    <property type="term" value="F:ATP binding"/>
    <property type="evidence" value="ECO:0007669"/>
    <property type="project" value="UniProtKB-UniRule"/>
</dbReference>
<keyword evidence="9 12" id="KW-0418">Kinase</keyword>
<name>A0A832UVJ8_9ARCH</name>
<gene>
    <name evidence="12" type="primary">adkA</name>
    <name evidence="13" type="ORF">H1016_03125</name>
</gene>
<dbReference type="GO" id="GO:0005737">
    <property type="term" value="C:cytoplasm"/>
    <property type="evidence" value="ECO:0007669"/>
    <property type="project" value="UniProtKB-SubCell"/>
</dbReference>
<evidence type="ECO:0000256" key="4">
    <source>
        <dbReference type="ARBA" id="ARBA00012955"/>
    </source>
</evidence>
<comment type="caution">
    <text evidence="13">The sequence shown here is derived from an EMBL/GenBank/DDBJ whole genome shotgun (WGS) entry which is preliminary data.</text>
</comment>
<keyword evidence="14" id="KW-1185">Reference proteome</keyword>
<evidence type="ECO:0000256" key="6">
    <source>
        <dbReference type="ARBA" id="ARBA00022490"/>
    </source>
</evidence>
<evidence type="ECO:0000256" key="5">
    <source>
        <dbReference type="ARBA" id="ARBA00019926"/>
    </source>
</evidence>
<evidence type="ECO:0000256" key="9">
    <source>
        <dbReference type="ARBA" id="ARBA00022777"/>
    </source>
</evidence>
<keyword evidence="7 12" id="KW-0808">Transferase</keyword>
<dbReference type="AlphaFoldDB" id="A0A832UVJ8"/>
<dbReference type="InterPro" id="IPR027417">
    <property type="entry name" value="P-loop_NTPase"/>
</dbReference>
<evidence type="ECO:0000256" key="10">
    <source>
        <dbReference type="ARBA" id="ARBA00022840"/>
    </source>
</evidence>
<reference evidence="13 14" key="1">
    <citation type="journal article" name="Nat. Commun.">
        <title>Undinarchaeota illuminate DPANN phylogeny and the impact of gene transfer on archaeal evolution.</title>
        <authorList>
            <person name="Dombrowski N."/>
            <person name="Williams T.A."/>
            <person name="Sun J."/>
            <person name="Woodcroft B.J."/>
            <person name="Lee J.H."/>
            <person name="Minh B.Q."/>
            <person name="Rinke C."/>
            <person name="Spang A."/>
        </authorList>
    </citation>
    <scope>NUCLEOTIDE SEQUENCE [LARGE SCALE GENOMIC DNA]</scope>
    <source>
        <strain evidence="13">MAG_bin1129</strain>
    </source>
</reference>
<proteinExistence type="inferred from homology"/>
<dbReference type="Pfam" id="PF13207">
    <property type="entry name" value="AAA_17"/>
    <property type="match status" value="1"/>
</dbReference>
<evidence type="ECO:0000256" key="11">
    <source>
        <dbReference type="ARBA" id="ARBA00033336"/>
    </source>
</evidence>
<feature type="binding site" evidence="12">
    <location>
        <begin position="9"/>
        <end position="17"/>
    </location>
    <ligand>
        <name>ATP</name>
        <dbReference type="ChEBI" id="CHEBI:30616"/>
    </ligand>
</feature>
<comment type="subcellular location">
    <subcellularLocation>
        <location evidence="2 12">Cytoplasm</location>
    </subcellularLocation>
</comment>
<evidence type="ECO:0000256" key="7">
    <source>
        <dbReference type="ARBA" id="ARBA00022679"/>
    </source>
</evidence>
<dbReference type="SUPFAM" id="SSF52540">
    <property type="entry name" value="P-loop containing nucleoside triphosphate hydrolases"/>
    <property type="match status" value="1"/>
</dbReference>
<sequence>MGKVIIVTGTPGAGKSTVLGGALAKLKNVLVVNYGNEMMAVAVERGIKNRDLLRKQPLSVQHQIQTAAAKSIAKIARSSKSPLIVDTHSTIKTPDGYIPGMPENIIKSLNPSVIVLIEAPTKQIAKRRAKDKTRRRDVETIEQIELQQNINRMFASAYATMTGASVKIIVNADNKLNKAVAELIRVVNSQR</sequence>
<evidence type="ECO:0000313" key="13">
    <source>
        <dbReference type="EMBL" id="HIK00505.1"/>
    </source>
</evidence>
<comment type="catalytic activity">
    <reaction evidence="1 12">
        <text>AMP + ATP = 2 ADP</text>
        <dbReference type="Rhea" id="RHEA:12973"/>
        <dbReference type="ChEBI" id="CHEBI:30616"/>
        <dbReference type="ChEBI" id="CHEBI:456215"/>
        <dbReference type="ChEBI" id="CHEBI:456216"/>
        <dbReference type="EC" id="2.7.4.3"/>
    </reaction>
</comment>
<dbReference type="EC" id="2.7.4.3" evidence="4 12"/>
<evidence type="ECO:0000256" key="1">
    <source>
        <dbReference type="ARBA" id="ARBA00000582"/>
    </source>
</evidence>
<keyword evidence="6 12" id="KW-0963">Cytoplasm</keyword>
<comment type="similarity">
    <text evidence="3 12">Belongs to the archaeal adenylate kinase family.</text>
</comment>
<evidence type="ECO:0000256" key="2">
    <source>
        <dbReference type="ARBA" id="ARBA00004496"/>
    </source>
</evidence>